<protein>
    <submittedName>
        <fullName evidence="3">Uncharacterized protein</fullName>
    </submittedName>
</protein>
<feature type="chain" id="PRO_5016244140" evidence="2">
    <location>
        <begin position="25"/>
        <end position="117"/>
    </location>
</feature>
<keyword evidence="2" id="KW-0732">Signal</keyword>
<evidence type="ECO:0000313" key="3">
    <source>
        <dbReference type="EMBL" id="PWN32491.1"/>
    </source>
</evidence>
<evidence type="ECO:0000256" key="1">
    <source>
        <dbReference type="SAM" id="MobiDB-lite"/>
    </source>
</evidence>
<dbReference type="GeneID" id="37024595"/>
<evidence type="ECO:0000256" key="2">
    <source>
        <dbReference type="SAM" id="SignalP"/>
    </source>
</evidence>
<dbReference type="AlphaFoldDB" id="A0A316V7P6"/>
<keyword evidence="4" id="KW-1185">Reference proteome</keyword>
<sequence length="117" mass="12919">MVLLHKTFLSLFSVYFLNLFLTDGAPVSYENSPGVGDLPPKAHTRKVQPDSKRIGAMVGNTVAEPEKPTHTSRIKGSGIGGKKVTLNSRPFIPTHSSNKRNQQIIDRIQSSFKARLF</sequence>
<name>A0A316V7P6_9BASI</name>
<organism evidence="3 4">
    <name type="scientific">Meira miltonrushii</name>
    <dbReference type="NCBI Taxonomy" id="1280837"/>
    <lineage>
        <taxon>Eukaryota</taxon>
        <taxon>Fungi</taxon>
        <taxon>Dikarya</taxon>
        <taxon>Basidiomycota</taxon>
        <taxon>Ustilaginomycotina</taxon>
        <taxon>Exobasidiomycetes</taxon>
        <taxon>Exobasidiales</taxon>
        <taxon>Brachybasidiaceae</taxon>
        <taxon>Meira</taxon>
    </lineage>
</organism>
<feature type="signal peptide" evidence="2">
    <location>
        <begin position="1"/>
        <end position="24"/>
    </location>
</feature>
<reference evidence="3 4" key="1">
    <citation type="journal article" date="2018" name="Mol. Biol. Evol.">
        <title>Broad Genomic Sampling Reveals a Smut Pathogenic Ancestry of the Fungal Clade Ustilaginomycotina.</title>
        <authorList>
            <person name="Kijpornyongpan T."/>
            <person name="Mondo S.J."/>
            <person name="Barry K."/>
            <person name="Sandor L."/>
            <person name="Lee J."/>
            <person name="Lipzen A."/>
            <person name="Pangilinan J."/>
            <person name="LaButti K."/>
            <person name="Hainaut M."/>
            <person name="Henrissat B."/>
            <person name="Grigoriev I.V."/>
            <person name="Spatafora J.W."/>
            <person name="Aime M.C."/>
        </authorList>
    </citation>
    <scope>NUCLEOTIDE SEQUENCE [LARGE SCALE GENOMIC DNA]</scope>
    <source>
        <strain evidence="3 4">MCA 3882</strain>
    </source>
</reference>
<gene>
    <name evidence="3" type="ORF">FA14DRAFT_74650</name>
</gene>
<dbReference type="RefSeq" id="XP_025352793.1">
    <property type="nucleotide sequence ID" value="XM_025502814.1"/>
</dbReference>
<accession>A0A316V7P6</accession>
<dbReference type="Proteomes" id="UP000245771">
    <property type="component" value="Unassembled WGS sequence"/>
</dbReference>
<proteinExistence type="predicted"/>
<dbReference type="EMBL" id="KZ819605">
    <property type="protein sequence ID" value="PWN32491.1"/>
    <property type="molecule type" value="Genomic_DNA"/>
</dbReference>
<dbReference type="InParanoid" id="A0A316V7P6"/>
<feature type="region of interest" description="Disordered" evidence="1">
    <location>
        <begin position="64"/>
        <end position="100"/>
    </location>
</feature>
<evidence type="ECO:0000313" key="4">
    <source>
        <dbReference type="Proteomes" id="UP000245771"/>
    </source>
</evidence>